<dbReference type="EMBL" id="FZOG01000004">
    <property type="protein sequence ID" value="SNS72497.1"/>
    <property type="molecule type" value="Genomic_DNA"/>
</dbReference>
<gene>
    <name evidence="1" type="ORF">SAMN05216255_3146</name>
</gene>
<proteinExistence type="predicted"/>
<dbReference type="AlphaFoldDB" id="A0A239GTP4"/>
<accession>A0A239GTP4</accession>
<protein>
    <submittedName>
        <fullName evidence="1">Uncharacterized protein</fullName>
    </submittedName>
</protein>
<reference evidence="2" key="1">
    <citation type="submission" date="2017-06" db="EMBL/GenBank/DDBJ databases">
        <authorList>
            <person name="Varghese N."/>
            <person name="Submissions S."/>
        </authorList>
    </citation>
    <scope>NUCLEOTIDE SEQUENCE [LARGE SCALE GENOMIC DNA]</scope>
    <source>
        <strain evidence="2">CIP 108523</strain>
    </source>
</reference>
<name>A0A239GTP4_9PSED</name>
<dbReference type="Proteomes" id="UP000242915">
    <property type="component" value="Unassembled WGS sequence"/>
</dbReference>
<keyword evidence="2" id="KW-1185">Reference proteome</keyword>
<evidence type="ECO:0000313" key="2">
    <source>
        <dbReference type="Proteomes" id="UP000242915"/>
    </source>
</evidence>
<sequence>MASWITPAIAAWHNQPRPIQWMAPGEAPPTDKAPKGAFVVIDQCGLSQPDSCWSGCALYPFTGADADLATEGACKSRWAFIANLIGN</sequence>
<organism evidence="1 2">
    <name type="scientific">Pseudomonas segetis</name>
    <dbReference type="NCBI Taxonomy" id="298908"/>
    <lineage>
        <taxon>Bacteria</taxon>
        <taxon>Pseudomonadati</taxon>
        <taxon>Pseudomonadota</taxon>
        <taxon>Gammaproteobacteria</taxon>
        <taxon>Pseudomonadales</taxon>
        <taxon>Pseudomonadaceae</taxon>
        <taxon>Pseudomonas</taxon>
    </lineage>
</organism>
<evidence type="ECO:0000313" key="1">
    <source>
        <dbReference type="EMBL" id="SNS72497.1"/>
    </source>
</evidence>